<dbReference type="GO" id="GO:0061574">
    <property type="term" value="C:ASAP complex"/>
    <property type="evidence" value="ECO:0007669"/>
    <property type="project" value="TreeGrafter"/>
</dbReference>
<feature type="compositionally biased region" description="Basic residues" evidence="3">
    <location>
        <begin position="38"/>
        <end position="49"/>
    </location>
</feature>
<dbReference type="InterPro" id="IPR035979">
    <property type="entry name" value="RBD_domain_sf"/>
</dbReference>
<dbReference type="EMBL" id="JAPDMQ010000373">
    <property type="protein sequence ID" value="KAK0525970.1"/>
    <property type="molecule type" value="Genomic_DNA"/>
</dbReference>
<dbReference type="Proteomes" id="UP001176521">
    <property type="component" value="Unassembled WGS sequence"/>
</dbReference>
<feature type="compositionally biased region" description="Pro residues" evidence="3">
    <location>
        <begin position="118"/>
        <end position="130"/>
    </location>
</feature>
<feature type="region of interest" description="Disordered" evidence="3">
    <location>
        <begin position="1"/>
        <end position="155"/>
    </location>
</feature>
<evidence type="ECO:0000256" key="1">
    <source>
        <dbReference type="ARBA" id="ARBA00022884"/>
    </source>
</evidence>
<sequence>MDRRNAYDDDEEYEYEYGDKEGGSGWGRRASGSSRPHQQQRRQRPRSPPRSRSPSPARSAHHHHHRRDRERDRDYAAPAERGGGGGGGGAWGWRSSRDHGWGASAPSSSRRDNYPPDRGFPPPRRGAPPPPDRRWGPSASARSRTEAESDPHAISTRAVDDAIEDGRAVLVHGLTQAVLRTHLAHIFRPYGDVLGIELPVFKTSGQNRGRAVVVFASTRAASKAVSHMHAGLIDGQVVHVKQPDPPAPHSSSHHKSPRR</sequence>
<dbReference type="GO" id="GO:0003723">
    <property type="term" value="F:RNA binding"/>
    <property type="evidence" value="ECO:0007669"/>
    <property type="project" value="UniProtKB-UniRule"/>
</dbReference>
<name>A0AAN6JJ52_9BASI</name>
<comment type="caution">
    <text evidence="5">The sequence shown here is derived from an EMBL/GenBank/DDBJ whole genome shotgun (WGS) entry which is preliminary data.</text>
</comment>
<dbReference type="PANTHER" id="PTHR15481:SF0">
    <property type="entry name" value="LD23870P-RELATED"/>
    <property type="match status" value="1"/>
</dbReference>
<dbReference type="AlphaFoldDB" id="A0AAN6JJ52"/>
<feature type="domain" description="RRM" evidence="4">
    <location>
        <begin position="167"/>
        <end position="245"/>
    </location>
</feature>
<dbReference type="InterPro" id="IPR012677">
    <property type="entry name" value="Nucleotide-bd_a/b_plait_sf"/>
</dbReference>
<reference evidence="5" key="1">
    <citation type="journal article" date="2023" name="PhytoFront">
        <title>Draft Genome Resources of Seven Strains of Tilletia horrida, Causal Agent of Kernel Smut of Rice.</title>
        <authorList>
            <person name="Khanal S."/>
            <person name="Antony Babu S."/>
            <person name="Zhou X.G."/>
        </authorList>
    </citation>
    <scope>NUCLEOTIDE SEQUENCE</scope>
    <source>
        <strain evidence="5">TX3</strain>
    </source>
</reference>
<keyword evidence="6" id="KW-1185">Reference proteome</keyword>
<evidence type="ECO:0000259" key="4">
    <source>
        <dbReference type="PROSITE" id="PS50102"/>
    </source>
</evidence>
<evidence type="ECO:0000256" key="2">
    <source>
        <dbReference type="PROSITE-ProRule" id="PRU00176"/>
    </source>
</evidence>
<evidence type="ECO:0000313" key="6">
    <source>
        <dbReference type="Proteomes" id="UP001176521"/>
    </source>
</evidence>
<feature type="compositionally biased region" description="Low complexity" evidence="3">
    <location>
        <begin position="27"/>
        <end position="37"/>
    </location>
</feature>
<dbReference type="GO" id="GO:0005737">
    <property type="term" value="C:cytoplasm"/>
    <property type="evidence" value="ECO:0007669"/>
    <property type="project" value="TreeGrafter"/>
</dbReference>
<proteinExistence type="predicted"/>
<feature type="compositionally biased region" description="Basic residues" evidence="3">
    <location>
        <begin position="59"/>
        <end position="68"/>
    </location>
</feature>
<dbReference type="Gene3D" id="3.30.70.330">
    <property type="match status" value="1"/>
</dbReference>
<dbReference type="PROSITE" id="PS50102">
    <property type="entry name" value="RRM"/>
    <property type="match status" value="1"/>
</dbReference>
<accession>A0AAN6JJ52</accession>
<dbReference type="SMART" id="SM00360">
    <property type="entry name" value="RRM"/>
    <property type="match status" value="1"/>
</dbReference>
<feature type="compositionally biased region" description="Gly residues" evidence="3">
    <location>
        <begin position="81"/>
        <end position="91"/>
    </location>
</feature>
<dbReference type="Pfam" id="PF00076">
    <property type="entry name" value="RRM_1"/>
    <property type="match status" value="1"/>
</dbReference>
<dbReference type="GO" id="GO:0005654">
    <property type="term" value="C:nucleoplasm"/>
    <property type="evidence" value="ECO:0007669"/>
    <property type="project" value="TreeGrafter"/>
</dbReference>
<organism evidence="5 6">
    <name type="scientific">Tilletia horrida</name>
    <dbReference type="NCBI Taxonomy" id="155126"/>
    <lineage>
        <taxon>Eukaryota</taxon>
        <taxon>Fungi</taxon>
        <taxon>Dikarya</taxon>
        <taxon>Basidiomycota</taxon>
        <taxon>Ustilaginomycotina</taxon>
        <taxon>Exobasidiomycetes</taxon>
        <taxon>Tilletiales</taxon>
        <taxon>Tilletiaceae</taxon>
        <taxon>Tilletia</taxon>
    </lineage>
</organism>
<dbReference type="GO" id="GO:0000398">
    <property type="term" value="P:mRNA splicing, via spliceosome"/>
    <property type="evidence" value="ECO:0007669"/>
    <property type="project" value="TreeGrafter"/>
</dbReference>
<feature type="region of interest" description="Disordered" evidence="3">
    <location>
        <begin position="239"/>
        <end position="259"/>
    </location>
</feature>
<evidence type="ECO:0000256" key="3">
    <source>
        <dbReference type="SAM" id="MobiDB-lite"/>
    </source>
</evidence>
<gene>
    <name evidence="5" type="ORF">OC842_005334</name>
</gene>
<dbReference type="InterPro" id="IPR000504">
    <property type="entry name" value="RRM_dom"/>
</dbReference>
<protein>
    <recommendedName>
        <fullName evidence="4">RRM domain-containing protein</fullName>
    </recommendedName>
</protein>
<dbReference type="SUPFAM" id="SSF54928">
    <property type="entry name" value="RNA-binding domain, RBD"/>
    <property type="match status" value="1"/>
</dbReference>
<dbReference type="PANTHER" id="PTHR15481">
    <property type="entry name" value="RIBONUCLEIC ACID BINDING PROTEIN S1"/>
    <property type="match status" value="1"/>
</dbReference>
<keyword evidence="1 2" id="KW-0694">RNA-binding</keyword>
<evidence type="ECO:0000313" key="5">
    <source>
        <dbReference type="EMBL" id="KAK0525970.1"/>
    </source>
</evidence>